<dbReference type="AlphaFoldDB" id="A0A4U5V1N3"/>
<accession>A0A4U5V1N3</accession>
<keyword evidence="2" id="KW-1185">Reference proteome</keyword>
<dbReference type="Proteomes" id="UP000298787">
    <property type="component" value="Chromosome 14"/>
</dbReference>
<name>A0A4U5V1N3_COLLU</name>
<organism evidence="1 2">
    <name type="scientific">Collichthys lucidus</name>
    <name type="common">Big head croaker</name>
    <name type="synonym">Sciaena lucida</name>
    <dbReference type="NCBI Taxonomy" id="240159"/>
    <lineage>
        <taxon>Eukaryota</taxon>
        <taxon>Metazoa</taxon>
        <taxon>Chordata</taxon>
        <taxon>Craniata</taxon>
        <taxon>Vertebrata</taxon>
        <taxon>Euteleostomi</taxon>
        <taxon>Actinopterygii</taxon>
        <taxon>Neopterygii</taxon>
        <taxon>Teleostei</taxon>
        <taxon>Neoteleostei</taxon>
        <taxon>Acanthomorphata</taxon>
        <taxon>Eupercaria</taxon>
        <taxon>Sciaenidae</taxon>
        <taxon>Collichthys</taxon>
    </lineage>
</organism>
<proteinExistence type="predicted"/>
<reference evidence="1 2" key="1">
    <citation type="submission" date="2019-01" db="EMBL/GenBank/DDBJ databases">
        <title>Genome Assembly of Collichthys lucidus.</title>
        <authorList>
            <person name="Cai M."/>
            <person name="Xiao S."/>
        </authorList>
    </citation>
    <scope>NUCLEOTIDE SEQUENCE [LARGE SCALE GENOMIC DNA]</scope>
    <source>
        <strain evidence="1">JT15FE1705JMU</strain>
        <tissue evidence="1">Muscle</tissue>
    </source>
</reference>
<sequence length="321" mass="35062">MLNLQAPHLQTLHLHLQASFYNLEAASTFRLWQTAVATSVSQQPADNHTYQLLSRTYKPPPPGQIVRSTRMDTRPNTLELGRRIKTELWERLGRPSFTESVSEDGLMTIDQRFGVGVHPPHYDVDICSEPKPGKPKQKRARNLCQQHAARLHLQSLAGNSACGKQLYPDPPPAASSTNLKHASTYCLWQAALTDPPPTCLCHQPAGRLHLQTVARPPLPSAYSPLPPPAACHSLQVEAACRLVAEAAFRVPPPVDYGKQLVDGGSDKASCPNLQVEADCRLVAEADSCTLTLHLPASATSLQAVSTCRLWQAALTGYNLQV</sequence>
<evidence type="ECO:0000313" key="1">
    <source>
        <dbReference type="EMBL" id="TKS81616.1"/>
    </source>
</evidence>
<evidence type="ECO:0000313" key="2">
    <source>
        <dbReference type="Proteomes" id="UP000298787"/>
    </source>
</evidence>
<gene>
    <name evidence="1" type="ORF">D9C73_015721</name>
</gene>
<protein>
    <submittedName>
        <fullName evidence="1">Uncharacterized protein</fullName>
    </submittedName>
</protein>
<dbReference type="EMBL" id="CM014091">
    <property type="protein sequence ID" value="TKS81616.1"/>
    <property type="molecule type" value="Genomic_DNA"/>
</dbReference>